<protein>
    <submittedName>
        <fullName evidence="1">Uncharacterized protein</fullName>
    </submittedName>
</protein>
<comment type="caution">
    <text evidence="1">The sequence shown here is derived from an EMBL/GenBank/DDBJ whole genome shotgun (WGS) entry which is preliminary data.</text>
</comment>
<dbReference type="EMBL" id="JAPESX010003269">
    <property type="protein sequence ID" value="KAJ8105324.1"/>
    <property type="molecule type" value="Genomic_DNA"/>
</dbReference>
<organism evidence="1 2">
    <name type="scientific">Nemania bipapillata</name>
    <dbReference type="NCBI Taxonomy" id="110536"/>
    <lineage>
        <taxon>Eukaryota</taxon>
        <taxon>Fungi</taxon>
        <taxon>Dikarya</taxon>
        <taxon>Ascomycota</taxon>
        <taxon>Pezizomycotina</taxon>
        <taxon>Sordariomycetes</taxon>
        <taxon>Xylariomycetidae</taxon>
        <taxon>Xylariales</taxon>
        <taxon>Xylariaceae</taxon>
        <taxon>Nemania</taxon>
    </lineage>
</organism>
<dbReference type="Proteomes" id="UP001153334">
    <property type="component" value="Unassembled WGS sequence"/>
</dbReference>
<sequence length="410" mass="44361">MSSRKVPLTFTFHRNGVHPPIFVAGTFSSPPWKPLEMDASIDQHGHFIFTKQVMVDECSEIQYKFRHASGDWWALDPDADTVTDVNGNVNSLMYSPTQHAAEETTLVQEIGATKFQDIVASHNPEIPRDTQAFIAAAYNQNLDTARADINLSKGVAEKEGLRRLSFTPIEEVANTAAEVADTASHLDHCDDEDEDLEADSGDMLPMFSHECFASTPHSHSSGHQTSAPHHEDPDPSSEGIGLSNTDYDDPRLEAFPSDRDSIIATMRRLSTAIDVDPTMVDIVPLSAMTTSKSPTAGGPSPTKSSFGVDNMSVGNKKTGDTGRKHANTAASAHSLQSIAEGEEATEENENEPRDEVEDTYTPTECIGPLDTRNLSLVSTASSNEDEGISMGTGAQKRDKETTLGPTAETN</sequence>
<accession>A0ACC2HQS2</accession>
<evidence type="ECO:0000313" key="2">
    <source>
        <dbReference type="Proteomes" id="UP001153334"/>
    </source>
</evidence>
<name>A0ACC2HQS2_9PEZI</name>
<proteinExistence type="predicted"/>
<gene>
    <name evidence="1" type="ORF">ONZ43_g7473</name>
</gene>
<evidence type="ECO:0000313" key="1">
    <source>
        <dbReference type="EMBL" id="KAJ8105324.1"/>
    </source>
</evidence>
<reference evidence="1" key="1">
    <citation type="submission" date="2022-11" db="EMBL/GenBank/DDBJ databases">
        <title>Genome Sequence of Nemania bipapillata.</title>
        <authorList>
            <person name="Buettner E."/>
        </authorList>
    </citation>
    <scope>NUCLEOTIDE SEQUENCE</scope>
    <source>
        <strain evidence="1">CP14</strain>
    </source>
</reference>
<keyword evidence="2" id="KW-1185">Reference proteome</keyword>